<dbReference type="PROSITE" id="PS50888">
    <property type="entry name" value="BHLH"/>
    <property type="match status" value="1"/>
</dbReference>
<dbReference type="PROSITE" id="PS51054">
    <property type="entry name" value="ORANGE"/>
    <property type="match status" value="1"/>
</dbReference>
<dbReference type="SUPFAM" id="SSF158457">
    <property type="entry name" value="Orange domain-like"/>
    <property type="match status" value="1"/>
</dbReference>
<evidence type="ECO:0000256" key="6">
    <source>
        <dbReference type="SAM" id="MobiDB-lite"/>
    </source>
</evidence>
<feature type="compositionally biased region" description="Low complexity" evidence="6">
    <location>
        <begin position="317"/>
        <end position="333"/>
    </location>
</feature>
<dbReference type="AlphaFoldDB" id="A0A7R9EAM3"/>
<dbReference type="GO" id="GO:0005634">
    <property type="term" value="C:nucleus"/>
    <property type="evidence" value="ECO:0007669"/>
    <property type="project" value="UniProtKB-SubCell"/>
</dbReference>
<dbReference type="SMART" id="SM00511">
    <property type="entry name" value="ORANGE"/>
    <property type="match status" value="1"/>
</dbReference>
<feature type="compositionally biased region" description="Polar residues" evidence="6">
    <location>
        <begin position="337"/>
        <end position="346"/>
    </location>
</feature>
<evidence type="ECO:0000256" key="4">
    <source>
        <dbReference type="ARBA" id="ARBA00023163"/>
    </source>
</evidence>
<dbReference type="InterPro" id="IPR011598">
    <property type="entry name" value="bHLH_dom"/>
</dbReference>
<comment type="subcellular location">
    <subcellularLocation>
        <location evidence="1">Nucleus</location>
    </subcellularLocation>
</comment>
<gene>
    <name evidence="9" type="ORF">TMSB3V08_LOCUS6987</name>
</gene>
<feature type="compositionally biased region" description="Low complexity" evidence="6">
    <location>
        <begin position="654"/>
        <end position="665"/>
    </location>
</feature>
<dbReference type="GO" id="GO:0006355">
    <property type="term" value="P:regulation of DNA-templated transcription"/>
    <property type="evidence" value="ECO:0007669"/>
    <property type="project" value="InterPro"/>
</dbReference>
<name>A0A7R9EAM3_9NEOP</name>
<keyword evidence="4" id="KW-0804">Transcription</keyword>
<dbReference type="EMBL" id="OB794410">
    <property type="protein sequence ID" value="CAD7430225.1"/>
    <property type="molecule type" value="Genomic_DNA"/>
</dbReference>
<dbReference type="Gene3D" id="6.10.250.980">
    <property type="match status" value="1"/>
</dbReference>
<evidence type="ECO:0000313" key="9">
    <source>
        <dbReference type="EMBL" id="CAD7430225.1"/>
    </source>
</evidence>
<keyword evidence="3" id="KW-0238">DNA-binding</keyword>
<feature type="region of interest" description="Disordered" evidence="6">
    <location>
        <begin position="1"/>
        <end position="26"/>
    </location>
</feature>
<evidence type="ECO:0000256" key="5">
    <source>
        <dbReference type="ARBA" id="ARBA00023242"/>
    </source>
</evidence>
<dbReference type="SUPFAM" id="SSF47459">
    <property type="entry name" value="HLH, helix-loop-helix DNA-binding domain"/>
    <property type="match status" value="1"/>
</dbReference>
<dbReference type="GO" id="GO:0046983">
    <property type="term" value="F:protein dimerization activity"/>
    <property type="evidence" value="ECO:0007669"/>
    <property type="project" value="InterPro"/>
</dbReference>
<dbReference type="SMART" id="SM00353">
    <property type="entry name" value="HLH"/>
    <property type="match status" value="1"/>
</dbReference>
<feature type="region of interest" description="Disordered" evidence="6">
    <location>
        <begin position="630"/>
        <end position="675"/>
    </location>
</feature>
<dbReference type="InterPro" id="IPR050370">
    <property type="entry name" value="HES_HEY"/>
</dbReference>
<evidence type="ECO:0000256" key="2">
    <source>
        <dbReference type="ARBA" id="ARBA00023015"/>
    </source>
</evidence>
<feature type="compositionally biased region" description="Polar residues" evidence="6">
    <location>
        <begin position="465"/>
        <end position="475"/>
    </location>
</feature>
<dbReference type="CDD" id="cd18913">
    <property type="entry name" value="bHLH-O_hairy_like"/>
    <property type="match status" value="1"/>
</dbReference>
<dbReference type="PANTHER" id="PTHR10985">
    <property type="entry name" value="BASIC HELIX-LOOP-HELIX TRANSCRIPTION FACTOR, HES-RELATED"/>
    <property type="match status" value="1"/>
</dbReference>
<feature type="domain" description="Orange" evidence="8">
    <location>
        <begin position="196"/>
        <end position="229"/>
    </location>
</feature>
<feature type="compositionally biased region" description="Acidic residues" evidence="6">
    <location>
        <begin position="384"/>
        <end position="397"/>
    </location>
</feature>
<dbReference type="GO" id="GO:0003677">
    <property type="term" value="F:DNA binding"/>
    <property type="evidence" value="ECO:0007669"/>
    <property type="project" value="UniProtKB-KW"/>
</dbReference>
<dbReference type="InterPro" id="IPR036638">
    <property type="entry name" value="HLH_DNA-bd_sf"/>
</dbReference>
<keyword evidence="2" id="KW-0805">Transcription regulation</keyword>
<evidence type="ECO:0000256" key="3">
    <source>
        <dbReference type="ARBA" id="ARBA00023125"/>
    </source>
</evidence>
<dbReference type="Gene3D" id="4.10.280.10">
    <property type="entry name" value="Helix-loop-helix DNA-binding domain"/>
    <property type="match status" value="1"/>
</dbReference>
<sequence length="675" mass="72430">MPITEDGYDCHTQDQSTQHAMSKAEQRRTGLPVTAIDLVFLQQALVMSLSSYGPSVPPTSPSDVTVLFQSNKPIMEKRRRARINHCLNELKTLILDAMKKDTLGSAVPPLGGKVVPVNIPPHSSSTRGDLSQYPVPSFEMTSSPARRQNKMTCTPARHSKLEKADILEMTVKHLQTVQRQQLTVAMTTDPGVLHKFKTGFNECAGEVSRYIGRMEGVESEVKQRLIGHLANCVTGLQQLSPFSFGGGMGGALSAMAALQGGGPTLPLSPGDVNNNQHSSRLQGLHLIPSRLPTGELALLLPNSGQLPLFSSVAHAPAANNPNPSTTNPATANAGFAPTSTVTSGSIDRSHPSAFTAVTKSHSPHEGPPRSPVPPQSSGYSSSSGDEDDEDYDDEESLSSEPYHLPHSPPRRLALGNPPYLYPQQTQAQPSTAFQPLKGPAVTFKMPISGSSGFKPYQHQNENRLPPQQTPVTSSIRGGPQCAPKASGEDSPRAFTTELRLVPTSFVQPSVQDAPVKTLKQPPCPSTSTPVHLPLSVITNQAPSPLGTYHPNRPHRDPLDFSVRRDDEIFPQPATTEGLCHKRPGSNPGGCIILSSSSSSESSPSPTFLSPNKISRLSFSVVSEARAGEQLPMGGPLLRCTDNRRAKPAGEELSNKPSTSHISSSSTVNRDMWRPW</sequence>
<feature type="compositionally biased region" description="Basic and acidic residues" evidence="6">
    <location>
        <begin position="640"/>
        <end position="653"/>
    </location>
</feature>
<reference evidence="9" key="1">
    <citation type="submission" date="2020-11" db="EMBL/GenBank/DDBJ databases">
        <authorList>
            <person name="Tran Van P."/>
        </authorList>
    </citation>
    <scope>NUCLEOTIDE SEQUENCE</scope>
</reference>
<evidence type="ECO:0000259" key="7">
    <source>
        <dbReference type="PROSITE" id="PS50888"/>
    </source>
</evidence>
<protein>
    <submittedName>
        <fullName evidence="9">Uncharacterized protein</fullName>
    </submittedName>
</protein>
<proteinExistence type="predicted"/>
<accession>A0A7R9EAM3</accession>
<dbReference type="Pfam" id="PF00010">
    <property type="entry name" value="HLH"/>
    <property type="match status" value="1"/>
</dbReference>
<feature type="region of interest" description="Disordered" evidence="6">
    <location>
        <begin position="452"/>
        <end position="490"/>
    </location>
</feature>
<evidence type="ECO:0000259" key="8">
    <source>
        <dbReference type="PROSITE" id="PS51054"/>
    </source>
</evidence>
<dbReference type="Pfam" id="PF07527">
    <property type="entry name" value="Hairy_orange"/>
    <property type="match status" value="1"/>
</dbReference>
<organism evidence="9">
    <name type="scientific">Timema monikensis</name>
    <dbReference type="NCBI Taxonomy" id="170555"/>
    <lineage>
        <taxon>Eukaryota</taxon>
        <taxon>Metazoa</taxon>
        <taxon>Ecdysozoa</taxon>
        <taxon>Arthropoda</taxon>
        <taxon>Hexapoda</taxon>
        <taxon>Insecta</taxon>
        <taxon>Pterygota</taxon>
        <taxon>Neoptera</taxon>
        <taxon>Polyneoptera</taxon>
        <taxon>Phasmatodea</taxon>
        <taxon>Timematodea</taxon>
        <taxon>Timematoidea</taxon>
        <taxon>Timematidae</taxon>
        <taxon>Timema</taxon>
    </lineage>
</organism>
<feature type="region of interest" description="Disordered" evidence="6">
    <location>
        <begin position="317"/>
        <end position="424"/>
    </location>
</feature>
<keyword evidence="5" id="KW-0539">Nucleus</keyword>
<feature type="domain" description="BHLH" evidence="7">
    <location>
        <begin position="67"/>
        <end position="177"/>
    </location>
</feature>
<evidence type="ECO:0000256" key="1">
    <source>
        <dbReference type="ARBA" id="ARBA00004123"/>
    </source>
</evidence>
<dbReference type="InterPro" id="IPR003650">
    <property type="entry name" value="Orange_dom"/>
</dbReference>